<feature type="domain" description="Rhodanese" evidence="13">
    <location>
        <begin position="304"/>
        <end position="399"/>
    </location>
</feature>
<evidence type="ECO:0000259" key="14">
    <source>
        <dbReference type="PROSITE" id="PS50271"/>
    </source>
</evidence>
<protein>
    <recommendedName>
        <fullName evidence="11">Adenylyltransferase and sulfurtransferase MOCS3 homolog</fullName>
    </recommendedName>
    <alternativeName>
        <fullName evidence="11">UBA4 homolog</fullName>
    </alternativeName>
    <alternativeName>
        <fullName evidence="11">Ubiquitin-like protein activator 4 homolog</fullName>
    </alternativeName>
    <domain>
        <recommendedName>
            <fullName evidence="11">Adenylyltransferase</fullName>
            <ecNumber evidence="11">2.7.7.-</ecNumber>
        </recommendedName>
    </domain>
    <domain>
        <recommendedName>
            <fullName evidence="11">Sulfurtransferase</fullName>
            <ecNumber evidence="11">2.8.1.-</ecNumber>
        </recommendedName>
    </domain>
</protein>
<evidence type="ECO:0000256" key="9">
    <source>
        <dbReference type="ARBA" id="ARBA00023150"/>
    </source>
</evidence>
<dbReference type="SMR" id="A0A7I8WT87"/>
<accession>A0A7I8WT87</accession>
<dbReference type="InterPro" id="IPR001763">
    <property type="entry name" value="Rhodanese-like_dom"/>
</dbReference>
<dbReference type="GO" id="GO:0042292">
    <property type="term" value="F:URM1 activating enzyme activity"/>
    <property type="evidence" value="ECO:0007669"/>
    <property type="project" value="TreeGrafter"/>
</dbReference>
<dbReference type="EMBL" id="CAJFCV020000004">
    <property type="protein sequence ID" value="CAG9115955.1"/>
    <property type="molecule type" value="Genomic_DNA"/>
</dbReference>
<dbReference type="HAMAP" id="MF_03049">
    <property type="entry name" value="MOCS3_Uba4"/>
    <property type="match status" value="1"/>
</dbReference>
<comment type="cofactor">
    <cofactor evidence="11">
        <name>Zn(2+)</name>
        <dbReference type="ChEBI" id="CHEBI:29105"/>
    </cofactor>
    <text evidence="11">Binds 1 zinc ion per subunit.</text>
</comment>
<dbReference type="GO" id="GO:0005829">
    <property type="term" value="C:cytosol"/>
    <property type="evidence" value="ECO:0007669"/>
    <property type="project" value="UniProtKB-SubCell"/>
</dbReference>
<dbReference type="Proteomes" id="UP000659654">
    <property type="component" value="Unassembled WGS sequence"/>
</dbReference>
<organism evidence="15 16">
    <name type="scientific">Bursaphelenchus xylophilus</name>
    <name type="common">Pinewood nematode worm</name>
    <name type="synonym">Aphelenchoides xylophilus</name>
    <dbReference type="NCBI Taxonomy" id="6326"/>
    <lineage>
        <taxon>Eukaryota</taxon>
        <taxon>Metazoa</taxon>
        <taxon>Ecdysozoa</taxon>
        <taxon>Nematoda</taxon>
        <taxon>Chromadorea</taxon>
        <taxon>Rhabditida</taxon>
        <taxon>Tylenchina</taxon>
        <taxon>Tylenchomorpha</taxon>
        <taxon>Aphelenchoidea</taxon>
        <taxon>Aphelenchoididae</taxon>
        <taxon>Bursaphelenchus</taxon>
    </lineage>
</organism>
<dbReference type="Gene3D" id="3.40.250.10">
    <property type="entry name" value="Rhodanese-like domain"/>
    <property type="match status" value="1"/>
</dbReference>
<dbReference type="PANTHER" id="PTHR10953:SF102">
    <property type="entry name" value="ADENYLYLTRANSFERASE AND SULFURTRANSFERASE MOCS3"/>
    <property type="match status" value="1"/>
</dbReference>
<evidence type="ECO:0000256" key="4">
    <source>
        <dbReference type="ARBA" id="ARBA00022694"/>
    </source>
</evidence>
<dbReference type="InterPro" id="IPR001607">
    <property type="entry name" value="Znf_UBP"/>
</dbReference>
<dbReference type="FunFam" id="3.40.250.10:FF:000014">
    <property type="entry name" value="Adenylyltransferase and sulfurtransferase MOCS3"/>
    <property type="match status" value="1"/>
</dbReference>
<sequence length="516" mass="57371">MTSYFNHALSKGDVERFSRQILLKNFGVDGQISLKNTSVLVIGAGGLGCPVSAYLAASGIGRLGIVDHDKVSLDNLHRQVLHTEERVGEYKVESIKRALWQLNSSLRVDVYPVLINSSNAMTIADPYNIIVDCSDNVATRYLVNDLCVLTSKPLVSGSALGWEGQLTVYNNGEECPCYRCIFPDPPPPETVTNCSEGGVLGPVTGVIGSLQALEVIKVAVFGNSTYSGKLFLFDGMDGRVRTISLRKKKADCVVCGHNPRIKELIDYEQFCHMSATDKVKTLDVLQPEDRVHVRDFVLNHWQNDGDRPLLIDVRPPNEFNICHLPHSTNIPLPKLLKMDLTEVQDLIRTSQDTVFLLCHRGNDSQLAVKFLNEMTKEKKFKDIIGGLQDWADQVDRGMAVEESVGFAVYPLSGCPHDDTVAPVPEGFDPKGPCETCADSEENWICLTCYKIFCGRHRLGHGVEHFQTSNHSLSLSYSDLSIWCHSCDSYVSNSKFYDAKNFVENVKFPQSTYIKSN</sequence>
<dbReference type="SUPFAM" id="SSF57850">
    <property type="entry name" value="RING/U-box"/>
    <property type="match status" value="1"/>
</dbReference>
<dbReference type="UniPathway" id="UPA00988"/>
<keyword evidence="10 11" id="KW-0511">Multifunctional enzyme</keyword>
<feature type="binding site" evidence="11">
    <location>
        <position position="46"/>
    </location>
    <ligand>
        <name>ATP</name>
        <dbReference type="ChEBI" id="CHEBI:30616"/>
    </ligand>
</feature>
<evidence type="ECO:0000256" key="10">
    <source>
        <dbReference type="ARBA" id="ARBA00023268"/>
    </source>
</evidence>
<dbReference type="GO" id="GO:0008270">
    <property type="term" value="F:zinc ion binding"/>
    <property type="evidence" value="ECO:0007669"/>
    <property type="project" value="UniProtKB-KW"/>
</dbReference>
<dbReference type="InterPro" id="IPR035985">
    <property type="entry name" value="Ubiquitin-activating_enz"/>
</dbReference>
<feature type="binding site" evidence="11">
    <location>
        <position position="177"/>
    </location>
    <ligand>
        <name>Zn(2+)</name>
        <dbReference type="ChEBI" id="CHEBI:29105"/>
    </ligand>
</feature>
<dbReference type="SMART" id="SM00450">
    <property type="entry name" value="RHOD"/>
    <property type="match status" value="1"/>
</dbReference>
<dbReference type="GO" id="GO:0032447">
    <property type="term" value="P:protein urmylation"/>
    <property type="evidence" value="ECO:0007669"/>
    <property type="project" value="TreeGrafter"/>
</dbReference>
<gene>
    <name evidence="15" type="ORF">BXYJ_LOCUS9099</name>
</gene>
<dbReference type="GO" id="GO:0070566">
    <property type="term" value="F:adenylyltransferase activity"/>
    <property type="evidence" value="ECO:0007669"/>
    <property type="project" value="InterPro"/>
</dbReference>
<dbReference type="GO" id="GO:0004792">
    <property type="term" value="F:thiosulfate-cyanide sulfurtransferase activity"/>
    <property type="evidence" value="ECO:0007669"/>
    <property type="project" value="TreeGrafter"/>
</dbReference>
<dbReference type="GO" id="GO:0005524">
    <property type="term" value="F:ATP binding"/>
    <property type="evidence" value="ECO:0007669"/>
    <property type="project" value="UniProtKB-KW"/>
</dbReference>
<keyword evidence="9 11" id="KW-0501">Molybdenum cofactor biosynthesis</keyword>
<dbReference type="Gene3D" id="3.30.40.10">
    <property type="entry name" value="Zinc/RING finger domain, C3HC4 (zinc finger)"/>
    <property type="match status" value="1"/>
</dbReference>
<dbReference type="GO" id="GO:0006777">
    <property type="term" value="P:Mo-molybdopterin cofactor biosynthetic process"/>
    <property type="evidence" value="ECO:0007669"/>
    <property type="project" value="UniProtKB-UniRule"/>
</dbReference>
<evidence type="ECO:0000256" key="2">
    <source>
        <dbReference type="ARBA" id="ARBA00022490"/>
    </source>
</evidence>
<dbReference type="InterPro" id="IPR028885">
    <property type="entry name" value="MOCS3/Uba4"/>
</dbReference>
<evidence type="ECO:0000256" key="8">
    <source>
        <dbReference type="ARBA" id="ARBA00022840"/>
    </source>
</evidence>
<dbReference type="EC" id="2.7.7.-" evidence="11"/>
<feature type="binding site" evidence="11">
    <location>
        <position position="180"/>
    </location>
    <ligand>
        <name>Zn(2+)</name>
        <dbReference type="ChEBI" id="CHEBI:29105"/>
    </ligand>
</feature>
<evidence type="ECO:0000256" key="6">
    <source>
        <dbReference type="ARBA" id="ARBA00022741"/>
    </source>
</evidence>
<keyword evidence="12" id="KW-0863">Zinc-finger</keyword>
<dbReference type="InterPro" id="IPR013083">
    <property type="entry name" value="Znf_RING/FYVE/PHD"/>
</dbReference>
<dbReference type="SMART" id="SM00290">
    <property type="entry name" value="ZnF_UBP"/>
    <property type="match status" value="1"/>
</dbReference>
<feature type="active site" description="Cysteine persulfide intermediate; for sulfurtransferase activity" evidence="11">
    <location>
        <position position="358"/>
    </location>
</feature>
<evidence type="ECO:0000259" key="13">
    <source>
        <dbReference type="PROSITE" id="PS50206"/>
    </source>
</evidence>
<dbReference type="NCBIfam" id="NF004281">
    <property type="entry name" value="PRK05690.1"/>
    <property type="match status" value="1"/>
</dbReference>
<dbReference type="Pfam" id="PF00581">
    <property type="entry name" value="Rhodanese"/>
    <property type="match status" value="1"/>
</dbReference>
<keyword evidence="7 11" id="KW-0862">Zinc</keyword>
<keyword evidence="4 11" id="KW-0819">tRNA processing</keyword>
<dbReference type="PANTHER" id="PTHR10953">
    <property type="entry name" value="UBIQUITIN-ACTIVATING ENZYME E1"/>
    <property type="match status" value="1"/>
</dbReference>
<evidence type="ECO:0000256" key="5">
    <source>
        <dbReference type="ARBA" id="ARBA00022723"/>
    </source>
</evidence>
<evidence type="ECO:0000313" key="15">
    <source>
        <dbReference type="EMBL" id="CAD5226536.1"/>
    </source>
</evidence>
<dbReference type="Pfam" id="PF02148">
    <property type="entry name" value="zf-UBP"/>
    <property type="match status" value="1"/>
</dbReference>
<keyword evidence="6 11" id="KW-0547">Nucleotide-binding</keyword>
<dbReference type="Pfam" id="PF00899">
    <property type="entry name" value="ThiF"/>
    <property type="match status" value="1"/>
</dbReference>
<dbReference type="Proteomes" id="UP000582659">
    <property type="component" value="Unassembled WGS sequence"/>
</dbReference>
<name>A0A7I8WT87_BURXY</name>
<dbReference type="AlphaFoldDB" id="A0A7I8WT87"/>
<evidence type="ECO:0000256" key="7">
    <source>
        <dbReference type="ARBA" id="ARBA00022833"/>
    </source>
</evidence>
<reference evidence="15" key="1">
    <citation type="submission" date="2020-09" db="EMBL/GenBank/DDBJ databases">
        <authorList>
            <person name="Kikuchi T."/>
        </authorList>
    </citation>
    <scope>NUCLEOTIDE SEQUENCE</scope>
    <source>
        <strain evidence="15">Ka4C1</strain>
    </source>
</reference>
<keyword evidence="8 11" id="KW-0067">ATP-binding</keyword>
<feature type="binding site" evidence="11">
    <location>
        <begin position="135"/>
        <end position="136"/>
    </location>
    <ligand>
        <name>ATP</name>
        <dbReference type="ChEBI" id="CHEBI:30616"/>
    </ligand>
</feature>
<comment type="pathway">
    <text evidence="11">tRNA modification; 5-methoxycarbonylmethyl-2-thiouridine-tRNA biosynthesis.</text>
</comment>
<feature type="binding site" evidence="11">
    <location>
        <position position="255"/>
    </location>
    <ligand>
        <name>Zn(2+)</name>
        <dbReference type="ChEBI" id="CHEBI:29105"/>
    </ligand>
</feature>
<evidence type="ECO:0000313" key="16">
    <source>
        <dbReference type="Proteomes" id="UP000659654"/>
    </source>
</evidence>
<evidence type="ECO:0000256" key="12">
    <source>
        <dbReference type="PROSITE-ProRule" id="PRU00502"/>
    </source>
</evidence>
<dbReference type="PROSITE" id="PS50271">
    <property type="entry name" value="ZF_UBP"/>
    <property type="match status" value="1"/>
</dbReference>
<dbReference type="SUPFAM" id="SSF69572">
    <property type="entry name" value="Activating enzymes of the ubiquitin-like proteins"/>
    <property type="match status" value="1"/>
</dbReference>
<evidence type="ECO:0000256" key="11">
    <source>
        <dbReference type="HAMAP-Rule" id="MF_03049"/>
    </source>
</evidence>
<keyword evidence="16" id="KW-1185">Reference proteome</keyword>
<dbReference type="Gene3D" id="3.40.50.720">
    <property type="entry name" value="NAD(P)-binding Rossmann-like Domain"/>
    <property type="match status" value="1"/>
</dbReference>
<dbReference type="GO" id="GO:0002143">
    <property type="term" value="P:tRNA wobble position uridine thiolation"/>
    <property type="evidence" value="ECO:0007669"/>
    <property type="project" value="InterPro"/>
</dbReference>
<feature type="binding site" evidence="11">
    <location>
        <position position="252"/>
    </location>
    <ligand>
        <name>Zn(2+)</name>
        <dbReference type="ChEBI" id="CHEBI:29105"/>
    </ligand>
</feature>
<feature type="binding site" evidence="11">
    <location>
        <position position="67"/>
    </location>
    <ligand>
        <name>ATP</name>
        <dbReference type="ChEBI" id="CHEBI:30616"/>
    </ligand>
</feature>
<comment type="subcellular location">
    <subcellularLocation>
        <location evidence="1">Cytoplasm</location>
        <location evidence="1">Cytosol</location>
    </subcellularLocation>
</comment>
<comment type="caution">
    <text evidence="15">The sequence shown here is derived from an EMBL/GenBank/DDBJ whole genome shotgun (WGS) entry which is preliminary data.</text>
</comment>
<dbReference type="InterPro" id="IPR000594">
    <property type="entry name" value="ThiF_NAD_FAD-bd"/>
</dbReference>
<comment type="function">
    <text evidence="11">Plays a central role in 2-thiolation of mcm(5)S(2)U at tRNA wobble positions of cytosolic tRNA(Lys), tRNA(Glu) and tRNA(Gln). Acts by mediating the C-terminal thiocarboxylation of the sulfur carrier URM1. Its N-terminus first activates URM1 as acyl-adenylate (-COAMP), then the persulfide sulfur on the catalytic cysteine is transferred to URM1 to form thiocarboxylation (-COSH) of its C-terminus. The reaction probably involves hydrogen sulfide that is generated from the persulfide intermediate and that acts as nucleophile towards URM1. Subsequently, a transient disulfide bond is formed. Does not use thiosulfate as sulfur donor; NFS1 probably acting as a sulfur donor for thiocarboxylation reactions.</text>
</comment>
<proteinExistence type="inferred from homology"/>
<dbReference type="InterPro" id="IPR045886">
    <property type="entry name" value="ThiF/MoeB/HesA"/>
</dbReference>
<dbReference type="InterPro" id="IPR036873">
    <property type="entry name" value="Rhodanese-like_dom_sf"/>
</dbReference>
<keyword evidence="5 11" id="KW-0479">Metal-binding</keyword>
<feature type="binding site" evidence="11">
    <location>
        <begin position="74"/>
        <end position="78"/>
    </location>
    <ligand>
        <name>ATP</name>
        <dbReference type="ChEBI" id="CHEBI:30616"/>
    </ligand>
</feature>
<feature type="active site" description="Glycyl thioester intermediate; for adenylyltransferase activity" evidence="11">
    <location>
        <position position="194"/>
    </location>
</feature>
<dbReference type="PROSITE" id="PS50206">
    <property type="entry name" value="RHODANESE_3"/>
    <property type="match status" value="1"/>
</dbReference>
<dbReference type="EC" id="2.8.1.-" evidence="11"/>
<feature type="binding site" evidence="11">
    <location>
        <position position="91"/>
    </location>
    <ligand>
        <name>ATP</name>
        <dbReference type="ChEBI" id="CHEBI:30616"/>
    </ligand>
</feature>
<feature type="domain" description="UBP-type" evidence="14">
    <location>
        <begin position="412"/>
        <end position="509"/>
    </location>
</feature>
<dbReference type="CDD" id="cd00757">
    <property type="entry name" value="ThiF_MoeB_HesA_family"/>
    <property type="match status" value="1"/>
</dbReference>
<keyword evidence="2 11" id="KW-0963">Cytoplasm</keyword>
<dbReference type="EMBL" id="CAJFDI010000004">
    <property type="protein sequence ID" value="CAD5226536.1"/>
    <property type="molecule type" value="Genomic_DNA"/>
</dbReference>
<keyword evidence="3 11" id="KW-0808">Transferase</keyword>
<dbReference type="FunFam" id="3.40.50.720:FF:000033">
    <property type="entry name" value="Adenylyltransferase and sulfurtransferase MOCS3"/>
    <property type="match status" value="1"/>
</dbReference>
<dbReference type="OrthoDB" id="10261062at2759"/>
<evidence type="ECO:0000256" key="3">
    <source>
        <dbReference type="ARBA" id="ARBA00022679"/>
    </source>
</evidence>
<evidence type="ECO:0000256" key="1">
    <source>
        <dbReference type="ARBA" id="ARBA00004514"/>
    </source>
</evidence>
<comment type="similarity">
    <text evidence="11">In the N-terminal section; belongs to the HesA/MoeB/ThiF family. UBA4 subfamily.</text>
</comment>